<dbReference type="Gene3D" id="1.10.10.60">
    <property type="entry name" value="Homeodomain-like"/>
    <property type="match status" value="1"/>
</dbReference>
<dbReference type="InterPro" id="IPR023772">
    <property type="entry name" value="DNA-bd_HTH_TetR-type_CS"/>
</dbReference>
<evidence type="ECO:0000313" key="5">
    <source>
        <dbReference type="Proteomes" id="UP000626370"/>
    </source>
</evidence>
<sequence>MMVEVKKTRSELKRSAILQGAIQAFKQYGVSDTSMDKIAEVAQVSKRTVYNHFESKELLVTHIIKEIWCKNVVSYEVKYNPDITLKEQLIELVENELSLSKQPETIELIRVALTHSINNPEMFNQELHQFFEQDTALVRWLKAAIADNRFKTMDPHKANEQIVSLLKGQAFWPQIIRFDPLLNDEEQSDLANETVDMFLAYYQR</sequence>
<dbReference type="PANTHER" id="PTHR30055:SF224">
    <property type="entry name" value="TRANSCRIPTIONAL REGULATOR TETR FAMILY"/>
    <property type="match status" value="1"/>
</dbReference>
<name>A0ABQ3IS39_9GAMM</name>
<proteinExistence type="predicted"/>
<dbReference type="PANTHER" id="PTHR30055">
    <property type="entry name" value="HTH-TYPE TRANSCRIPTIONAL REGULATOR RUTR"/>
    <property type="match status" value="1"/>
</dbReference>
<dbReference type="SUPFAM" id="SSF46689">
    <property type="entry name" value="Homeodomain-like"/>
    <property type="match status" value="1"/>
</dbReference>
<dbReference type="PROSITE" id="PS50977">
    <property type="entry name" value="HTH_TETR_2"/>
    <property type="match status" value="1"/>
</dbReference>
<dbReference type="PRINTS" id="PR00455">
    <property type="entry name" value="HTHTETR"/>
</dbReference>
<dbReference type="PROSITE" id="PS01081">
    <property type="entry name" value="HTH_TETR_1"/>
    <property type="match status" value="1"/>
</dbReference>
<keyword evidence="5" id="KW-1185">Reference proteome</keyword>
<feature type="domain" description="HTH tetR-type" evidence="3">
    <location>
        <begin position="11"/>
        <end position="71"/>
    </location>
</feature>
<dbReference type="RefSeq" id="WP_229817154.1">
    <property type="nucleotide sequence ID" value="NZ_BNAH01000005.1"/>
</dbReference>
<dbReference type="InterPro" id="IPR039536">
    <property type="entry name" value="TetR_C_Proteobacteria"/>
</dbReference>
<dbReference type="SUPFAM" id="SSF48498">
    <property type="entry name" value="Tetracyclin repressor-like, C-terminal domain"/>
    <property type="match status" value="1"/>
</dbReference>
<dbReference type="EMBL" id="BNAH01000005">
    <property type="protein sequence ID" value="GHE87656.1"/>
    <property type="molecule type" value="Genomic_DNA"/>
</dbReference>
<organism evidence="4 5">
    <name type="scientific">Thalassotalea profundi</name>
    <dbReference type="NCBI Taxonomy" id="2036687"/>
    <lineage>
        <taxon>Bacteria</taxon>
        <taxon>Pseudomonadati</taxon>
        <taxon>Pseudomonadota</taxon>
        <taxon>Gammaproteobacteria</taxon>
        <taxon>Alteromonadales</taxon>
        <taxon>Colwelliaceae</taxon>
        <taxon>Thalassotalea</taxon>
    </lineage>
</organism>
<dbReference type="Gene3D" id="1.10.357.10">
    <property type="entry name" value="Tetracycline Repressor, domain 2"/>
    <property type="match status" value="1"/>
</dbReference>
<dbReference type="Proteomes" id="UP000626370">
    <property type="component" value="Unassembled WGS sequence"/>
</dbReference>
<evidence type="ECO:0000313" key="4">
    <source>
        <dbReference type="EMBL" id="GHE87656.1"/>
    </source>
</evidence>
<evidence type="ECO:0000256" key="2">
    <source>
        <dbReference type="PROSITE-ProRule" id="PRU00335"/>
    </source>
</evidence>
<dbReference type="InterPro" id="IPR009057">
    <property type="entry name" value="Homeodomain-like_sf"/>
</dbReference>
<evidence type="ECO:0000259" key="3">
    <source>
        <dbReference type="PROSITE" id="PS50977"/>
    </source>
</evidence>
<feature type="DNA-binding region" description="H-T-H motif" evidence="2">
    <location>
        <begin position="34"/>
        <end position="53"/>
    </location>
</feature>
<dbReference type="Pfam" id="PF00440">
    <property type="entry name" value="TetR_N"/>
    <property type="match status" value="1"/>
</dbReference>
<reference evidence="5" key="1">
    <citation type="journal article" date="2019" name="Int. J. Syst. Evol. Microbiol.">
        <title>The Global Catalogue of Microorganisms (GCM) 10K type strain sequencing project: providing services to taxonomists for standard genome sequencing and annotation.</title>
        <authorList>
            <consortium name="The Broad Institute Genomics Platform"/>
            <consortium name="The Broad Institute Genome Sequencing Center for Infectious Disease"/>
            <person name="Wu L."/>
            <person name="Ma J."/>
        </authorList>
    </citation>
    <scope>NUCLEOTIDE SEQUENCE [LARGE SCALE GENOMIC DNA]</scope>
    <source>
        <strain evidence="5">CGMCC 1.15922</strain>
    </source>
</reference>
<dbReference type="InterPro" id="IPR050109">
    <property type="entry name" value="HTH-type_TetR-like_transc_reg"/>
</dbReference>
<evidence type="ECO:0000256" key="1">
    <source>
        <dbReference type="ARBA" id="ARBA00023125"/>
    </source>
</evidence>
<dbReference type="InterPro" id="IPR001647">
    <property type="entry name" value="HTH_TetR"/>
</dbReference>
<gene>
    <name evidence="4" type="ORF">GCM10011501_16470</name>
</gene>
<accession>A0ABQ3IS39</accession>
<keyword evidence="1 2" id="KW-0238">DNA-binding</keyword>
<dbReference type="InterPro" id="IPR036271">
    <property type="entry name" value="Tet_transcr_reg_TetR-rel_C_sf"/>
</dbReference>
<protein>
    <submittedName>
        <fullName evidence="4">Transcriptional regulator</fullName>
    </submittedName>
</protein>
<comment type="caution">
    <text evidence="4">The sequence shown here is derived from an EMBL/GenBank/DDBJ whole genome shotgun (WGS) entry which is preliminary data.</text>
</comment>
<dbReference type="Pfam" id="PF14246">
    <property type="entry name" value="TetR_C_7"/>
    <property type="match status" value="1"/>
</dbReference>